<dbReference type="Pfam" id="PF18271">
    <property type="entry name" value="GH131_N"/>
    <property type="match status" value="1"/>
</dbReference>
<evidence type="ECO:0000259" key="4">
    <source>
        <dbReference type="PROSITE" id="PS51164"/>
    </source>
</evidence>
<keyword evidence="1 3" id="KW-0732">Signal</keyword>
<dbReference type="Gene3D" id="2.60.120.1160">
    <property type="match status" value="1"/>
</dbReference>
<keyword evidence="6" id="KW-1185">Reference proteome</keyword>
<evidence type="ECO:0000313" key="5">
    <source>
        <dbReference type="EMBL" id="KAL0069816.1"/>
    </source>
</evidence>
<name>A0ABR3A740_9AGAR</name>
<dbReference type="PANTHER" id="PTHR34612:SF6">
    <property type="entry name" value="GLYCOSIDE HYDROLASE 131 CATALYTIC N-TERMINAL DOMAIN-CONTAINING PROTEIN"/>
    <property type="match status" value="1"/>
</dbReference>
<evidence type="ECO:0000256" key="3">
    <source>
        <dbReference type="SAM" id="SignalP"/>
    </source>
</evidence>
<gene>
    <name evidence="5" type="ORF">AAF712_003086</name>
</gene>
<feature type="chain" id="PRO_5046892969" description="CBM1 domain-containing protein" evidence="3">
    <location>
        <begin position="19"/>
        <end position="340"/>
    </location>
</feature>
<dbReference type="InterPro" id="IPR035971">
    <property type="entry name" value="CBD_sf"/>
</dbReference>
<evidence type="ECO:0000256" key="1">
    <source>
        <dbReference type="ARBA" id="ARBA00022729"/>
    </source>
</evidence>
<feature type="domain" description="CBM1" evidence="4">
    <location>
        <begin position="287"/>
        <end position="324"/>
    </location>
</feature>
<dbReference type="Pfam" id="PF00734">
    <property type="entry name" value="CBM_1"/>
    <property type="match status" value="1"/>
</dbReference>
<dbReference type="PANTHER" id="PTHR34612">
    <property type="entry name" value="GH131_N DOMAIN-CONTAINING PROTEIN"/>
    <property type="match status" value="1"/>
</dbReference>
<sequence>MFPLAITTFALLASTASAGTKLWDGSFNPYTTPADFDKWSWANQVGTYQWYIHGSQNTSHYLGLDASYKNPAMTSEQRGLKATIDSGATWNGQTMARTELIPQTSANLGTGNLFYHFSVKRTTTNAPVSTLEHQVAFFESHFTELKYGLSGNNLQWMVGGVAKWSTDFTANTWFNFAYDINFSSNTVGLWASTGSSPLTKVVQNVAASTSTNSADWHLGVLRIQANAAAEDWYFSGVYVENGPITTAIGSGSAASTGAGSGATTQPPVSTPATSNPSTSSSTTATGPVQTHYGQCGGTGYNGPTTCESPYTCKDVSAPYYSQVNNISGRLPCGKFTDLGF</sequence>
<dbReference type="PROSITE" id="PS51164">
    <property type="entry name" value="CBM1_2"/>
    <property type="match status" value="1"/>
</dbReference>
<comment type="caution">
    <text evidence="5">The sequence shown here is derived from an EMBL/GenBank/DDBJ whole genome shotgun (WGS) entry which is preliminary data.</text>
</comment>
<evidence type="ECO:0000313" key="6">
    <source>
        <dbReference type="Proteomes" id="UP001437256"/>
    </source>
</evidence>
<protein>
    <recommendedName>
        <fullName evidence="4">CBM1 domain-containing protein</fullName>
    </recommendedName>
</protein>
<dbReference type="EMBL" id="JBBXMP010000010">
    <property type="protein sequence ID" value="KAL0069816.1"/>
    <property type="molecule type" value="Genomic_DNA"/>
</dbReference>
<proteinExistence type="predicted"/>
<organism evidence="5 6">
    <name type="scientific">Marasmius tenuissimus</name>
    <dbReference type="NCBI Taxonomy" id="585030"/>
    <lineage>
        <taxon>Eukaryota</taxon>
        <taxon>Fungi</taxon>
        <taxon>Dikarya</taxon>
        <taxon>Basidiomycota</taxon>
        <taxon>Agaricomycotina</taxon>
        <taxon>Agaricomycetes</taxon>
        <taxon>Agaricomycetidae</taxon>
        <taxon>Agaricales</taxon>
        <taxon>Marasmiineae</taxon>
        <taxon>Marasmiaceae</taxon>
        <taxon>Marasmius</taxon>
    </lineage>
</organism>
<evidence type="ECO:0000256" key="2">
    <source>
        <dbReference type="SAM" id="MobiDB-lite"/>
    </source>
</evidence>
<feature type="signal peptide" evidence="3">
    <location>
        <begin position="1"/>
        <end position="18"/>
    </location>
</feature>
<dbReference type="InterPro" id="IPR000254">
    <property type="entry name" value="CBD"/>
</dbReference>
<dbReference type="Proteomes" id="UP001437256">
    <property type="component" value="Unassembled WGS sequence"/>
</dbReference>
<accession>A0ABR3A740</accession>
<feature type="region of interest" description="Disordered" evidence="2">
    <location>
        <begin position="255"/>
        <end position="288"/>
    </location>
</feature>
<dbReference type="SUPFAM" id="SSF57180">
    <property type="entry name" value="Cellulose-binding domain"/>
    <property type="match status" value="1"/>
</dbReference>
<reference evidence="5 6" key="1">
    <citation type="submission" date="2024-05" db="EMBL/GenBank/DDBJ databases">
        <title>A draft genome resource for the thread blight pathogen Marasmius tenuissimus strain MS-2.</title>
        <authorList>
            <person name="Yulfo-Soto G.E."/>
            <person name="Baruah I.K."/>
            <person name="Amoako-Attah I."/>
            <person name="Bukari Y."/>
            <person name="Meinhardt L.W."/>
            <person name="Bailey B.A."/>
            <person name="Cohen S.P."/>
        </authorList>
    </citation>
    <scope>NUCLEOTIDE SEQUENCE [LARGE SCALE GENOMIC DNA]</scope>
    <source>
        <strain evidence="5 6">MS-2</strain>
    </source>
</reference>
<dbReference type="SMART" id="SM00236">
    <property type="entry name" value="fCBD"/>
    <property type="match status" value="1"/>
</dbReference>
<dbReference type="InterPro" id="IPR041524">
    <property type="entry name" value="GH131_N"/>
</dbReference>